<name>A0A644TNK7_9ZZZZ</name>
<comment type="caution">
    <text evidence="1">The sequence shown here is derived from an EMBL/GenBank/DDBJ whole genome shotgun (WGS) entry which is preliminary data.</text>
</comment>
<accession>A0A644TNK7</accession>
<sequence length="51" mass="5758">MRSLMKLFGLFREDEADAILEARLCALGRQSHRKLAHHAPVSPFRPGRLSA</sequence>
<organism evidence="1">
    <name type="scientific">bioreactor metagenome</name>
    <dbReference type="NCBI Taxonomy" id="1076179"/>
    <lineage>
        <taxon>unclassified sequences</taxon>
        <taxon>metagenomes</taxon>
        <taxon>ecological metagenomes</taxon>
    </lineage>
</organism>
<gene>
    <name evidence="1" type="ORF">SDC9_13002</name>
</gene>
<evidence type="ECO:0000313" key="1">
    <source>
        <dbReference type="EMBL" id="MPL67311.1"/>
    </source>
</evidence>
<dbReference type="AlphaFoldDB" id="A0A644TNK7"/>
<protein>
    <submittedName>
        <fullName evidence="1">Uncharacterized protein</fullName>
    </submittedName>
</protein>
<reference evidence="1" key="1">
    <citation type="submission" date="2019-08" db="EMBL/GenBank/DDBJ databases">
        <authorList>
            <person name="Kucharzyk K."/>
            <person name="Murdoch R.W."/>
            <person name="Higgins S."/>
            <person name="Loffler F."/>
        </authorList>
    </citation>
    <scope>NUCLEOTIDE SEQUENCE</scope>
</reference>
<dbReference type="EMBL" id="VSSQ01000036">
    <property type="protein sequence ID" value="MPL67311.1"/>
    <property type="molecule type" value="Genomic_DNA"/>
</dbReference>
<proteinExistence type="predicted"/>